<dbReference type="InterPro" id="IPR029069">
    <property type="entry name" value="HotDog_dom_sf"/>
</dbReference>
<dbReference type="RefSeq" id="WP_008487236.1">
    <property type="nucleotide sequence ID" value="NZ_AMRG01000002.1"/>
</dbReference>
<dbReference type="Gene3D" id="3.10.129.10">
    <property type="entry name" value="Hotdog Thioesterase"/>
    <property type="match status" value="1"/>
</dbReference>
<comment type="caution">
    <text evidence="1">The sequence shown here is derived from an EMBL/GenBank/DDBJ whole genome shotgun (WGS) entry which is preliminary data.</text>
</comment>
<evidence type="ECO:0000313" key="2">
    <source>
        <dbReference type="Proteomes" id="UP000014115"/>
    </source>
</evidence>
<accession>K2JTS6</accession>
<dbReference type="AlphaFoldDB" id="K2JTS6"/>
<protein>
    <recommendedName>
        <fullName evidence="3">Translation elongation factor P (EF-P)</fullName>
    </recommendedName>
</protein>
<proteinExistence type="predicted"/>
<dbReference type="STRING" id="740709.A10D4_01352"/>
<dbReference type="PATRIC" id="fig|740709.3.peg.271"/>
<evidence type="ECO:0000313" key="1">
    <source>
        <dbReference type="EMBL" id="EKE86846.1"/>
    </source>
</evidence>
<keyword evidence="2" id="KW-1185">Reference proteome</keyword>
<organism evidence="1 2">
    <name type="scientific">Idiomarina xiamenensis 10-D-4</name>
    <dbReference type="NCBI Taxonomy" id="740709"/>
    <lineage>
        <taxon>Bacteria</taxon>
        <taxon>Pseudomonadati</taxon>
        <taxon>Pseudomonadota</taxon>
        <taxon>Gammaproteobacteria</taxon>
        <taxon>Alteromonadales</taxon>
        <taxon>Idiomarinaceae</taxon>
        <taxon>Idiomarina</taxon>
    </lineage>
</organism>
<dbReference type="OrthoDB" id="9814774at2"/>
<dbReference type="eggNOG" id="COG2050">
    <property type="taxonomic scope" value="Bacteria"/>
</dbReference>
<dbReference type="Pfam" id="PF14539">
    <property type="entry name" value="DUF4442"/>
    <property type="match status" value="1"/>
</dbReference>
<name>K2JTS6_9GAMM</name>
<dbReference type="SUPFAM" id="SSF54637">
    <property type="entry name" value="Thioesterase/thiol ester dehydrase-isomerase"/>
    <property type="match status" value="1"/>
</dbReference>
<reference evidence="1 2" key="1">
    <citation type="journal article" date="2012" name="J. Bacteriol.">
        <title>Genome Sequence of Idiomarina xiamenensis Type Strain 10-D-4.</title>
        <authorList>
            <person name="Lai Q."/>
            <person name="Wang L."/>
            <person name="Wang W."/>
            <person name="Shao Z."/>
        </authorList>
    </citation>
    <scope>NUCLEOTIDE SEQUENCE [LARGE SCALE GENOMIC DNA]</scope>
    <source>
        <strain evidence="1 2">10-D-4</strain>
    </source>
</reference>
<gene>
    <name evidence="1" type="ORF">A10D4_01352</name>
</gene>
<dbReference type="InterPro" id="IPR027961">
    <property type="entry name" value="DUF4442"/>
</dbReference>
<dbReference type="Proteomes" id="UP000014115">
    <property type="component" value="Unassembled WGS sequence"/>
</dbReference>
<sequence>MFWIFKHPRLLKTILNSWPPFFWCGIRIRHLNADYQHSRVELKWRPWTKNINRSQYGGSLYSMADPMFALMLYGILGGERYQIWDKSSHIDYIKPGIGRLSADFKISDAQIAEIKHHTEQGEKYFPEFEVEVKDRRGEVVCRLRRTLYVRKRKHHR</sequence>
<dbReference type="EMBL" id="AMRG01000002">
    <property type="protein sequence ID" value="EKE86846.1"/>
    <property type="molecule type" value="Genomic_DNA"/>
</dbReference>
<evidence type="ECO:0008006" key="3">
    <source>
        <dbReference type="Google" id="ProtNLM"/>
    </source>
</evidence>